<evidence type="ECO:0000259" key="3">
    <source>
        <dbReference type="Pfam" id="PF11641"/>
    </source>
</evidence>
<accession>A0AAD9LL23</accession>
<evidence type="ECO:0000313" key="4">
    <source>
        <dbReference type="EMBL" id="KAK1940251.1"/>
    </source>
</evidence>
<feature type="compositionally biased region" description="Basic and acidic residues" evidence="2">
    <location>
        <begin position="208"/>
        <end position="220"/>
    </location>
</feature>
<feature type="compositionally biased region" description="Basic and acidic residues" evidence="2">
    <location>
        <begin position="31"/>
        <end position="51"/>
    </location>
</feature>
<dbReference type="Proteomes" id="UP001195914">
    <property type="component" value="Unassembled WGS sequence"/>
</dbReference>
<evidence type="ECO:0000313" key="5">
    <source>
        <dbReference type="Proteomes" id="UP001195914"/>
    </source>
</evidence>
<name>A0AAD9LL23_BABDI</name>
<keyword evidence="1" id="KW-0175">Coiled coil</keyword>
<feature type="compositionally biased region" description="Basic residues" evidence="2">
    <location>
        <begin position="74"/>
        <end position="84"/>
    </location>
</feature>
<keyword evidence="5" id="KW-1185">Reference proteome</keyword>
<sequence>MRWLRKGRSLMVPLISPMSSILSMTESGPIKEAEKSNKEHEPYHVARKTETDVTSDPSTINLSDGSNNPDGVLKQRKEKRKAKHEKVMQAKYEELLKRISEQRKELVESLLESDAPFSLEDMTLFLGILRDEPDLDPEAVQQVGEIIHAYLGSLGIHGDDAKSSLEILMERISKYRSAVRGLIYRPREKRSHEERVFANETFELLEKFPESHAKPRREDSTVELSSD</sequence>
<reference evidence="4" key="2">
    <citation type="submission" date="2021-05" db="EMBL/GenBank/DDBJ databases">
        <authorList>
            <person name="Pain A."/>
        </authorList>
    </citation>
    <scope>NUCLEOTIDE SEQUENCE</scope>
    <source>
        <strain evidence="4">1802A</strain>
    </source>
</reference>
<protein>
    <submittedName>
        <fullName evidence="4">Merozoite surface protein 37/41</fullName>
    </submittedName>
</protein>
<feature type="region of interest" description="Disordered" evidence="2">
    <location>
        <begin position="31"/>
        <end position="84"/>
    </location>
</feature>
<organism evidence="4 5">
    <name type="scientific">Babesia divergens</name>
    <dbReference type="NCBI Taxonomy" id="32595"/>
    <lineage>
        <taxon>Eukaryota</taxon>
        <taxon>Sar</taxon>
        <taxon>Alveolata</taxon>
        <taxon>Apicomplexa</taxon>
        <taxon>Aconoidasida</taxon>
        <taxon>Piroplasmida</taxon>
        <taxon>Babesiidae</taxon>
        <taxon>Babesia</taxon>
    </lineage>
</organism>
<proteinExistence type="predicted"/>
<gene>
    <name evidence="4" type="ORF">X943_000713</name>
</gene>
<feature type="region of interest" description="Disordered" evidence="2">
    <location>
        <begin position="208"/>
        <end position="227"/>
    </location>
</feature>
<evidence type="ECO:0000256" key="1">
    <source>
        <dbReference type="SAM" id="Coils"/>
    </source>
</evidence>
<evidence type="ECO:0000256" key="2">
    <source>
        <dbReference type="SAM" id="MobiDB-lite"/>
    </source>
</evidence>
<reference evidence="4" key="1">
    <citation type="journal article" date="2014" name="Nucleic Acids Res.">
        <title>The evolutionary dynamics of variant antigen genes in Babesia reveal a history of genomic innovation underlying host-parasite interaction.</title>
        <authorList>
            <person name="Jackson A.P."/>
            <person name="Otto T.D."/>
            <person name="Darby A."/>
            <person name="Ramaprasad A."/>
            <person name="Xia D."/>
            <person name="Echaide I.E."/>
            <person name="Farber M."/>
            <person name="Gahlot S."/>
            <person name="Gamble J."/>
            <person name="Gupta D."/>
            <person name="Gupta Y."/>
            <person name="Jackson L."/>
            <person name="Malandrin L."/>
            <person name="Malas T.B."/>
            <person name="Moussa E."/>
            <person name="Nair M."/>
            <person name="Reid A.J."/>
            <person name="Sanders M."/>
            <person name="Sharma J."/>
            <person name="Tracey A."/>
            <person name="Quail M.A."/>
            <person name="Weir W."/>
            <person name="Wastling J.M."/>
            <person name="Hall N."/>
            <person name="Willadsen P."/>
            <person name="Lingelbach K."/>
            <person name="Shiels B."/>
            <person name="Tait A."/>
            <person name="Berriman M."/>
            <person name="Allred D.R."/>
            <person name="Pain A."/>
        </authorList>
    </citation>
    <scope>NUCLEOTIDE SEQUENCE</scope>
    <source>
        <strain evidence="4">1802A</strain>
    </source>
</reference>
<dbReference type="AlphaFoldDB" id="A0AAD9LL23"/>
<dbReference type="InterPro" id="IPR021669">
    <property type="entry name" value="Bd37_core"/>
</dbReference>
<dbReference type="Pfam" id="PF11641">
    <property type="entry name" value="Antigen_Bd37"/>
    <property type="match status" value="1"/>
</dbReference>
<feature type="domain" description="Bd37 core" evidence="3">
    <location>
        <begin position="92"/>
        <end position="178"/>
    </location>
</feature>
<feature type="coiled-coil region" evidence="1">
    <location>
        <begin position="85"/>
        <end position="112"/>
    </location>
</feature>
<dbReference type="InterPro" id="IPR038272">
    <property type="entry name" value="Bd37_core_sf"/>
</dbReference>
<dbReference type="EMBL" id="JAHBMH010000003">
    <property type="protein sequence ID" value="KAK1940251.1"/>
    <property type="molecule type" value="Genomic_DNA"/>
</dbReference>
<dbReference type="Gene3D" id="1.10.4170.10">
    <property type="entry name" value="Glycosylphosphatidylinositol-anchored merozoite surface protein"/>
    <property type="match status" value="1"/>
</dbReference>
<keyword evidence="4" id="KW-0477">Merozoite</keyword>
<feature type="compositionally biased region" description="Polar residues" evidence="2">
    <location>
        <begin position="52"/>
        <end position="69"/>
    </location>
</feature>
<comment type="caution">
    <text evidence="4">The sequence shown here is derived from an EMBL/GenBank/DDBJ whole genome shotgun (WGS) entry which is preliminary data.</text>
</comment>